<sequence>MAFATALNRAARILGPGVGVQVFVFGWCDLFRRHTVSDYIAAADRNGLALMGERRFLQTQETGEFRAKLSPQFMNRHDDARLADITANIQRFKPDVQSLDLMTSYVVLVFRKAPNDLGGLANSIARMAGN</sequence>
<comment type="caution">
    <text evidence="1">The sequence shown here is derived from an EMBL/GenBank/DDBJ whole genome shotgun (WGS) entry which is preliminary data.</text>
</comment>
<name>A0ABV7A0W2_9PROT</name>
<organism evidence="1 2">
    <name type="scientific">Hyphobacterium vulgare</name>
    <dbReference type="NCBI Taxonomy" id="1736751"/>
    <lineage>
        <taxon>Bacteria</taxon>
        <taxon>Pseudomonadati</taxon>
        <taxon>Pseudomonadota</taxon>
        <taxon>Alphaproteobacteria</taxon>
        <taxon>Maricaulales</taxon>
        <taxon>Maricaulaceae</taxon>
        <taxon>Hyphobacterium</taxon>
    </lineage>
</organism>
<protein>
    <submittedName>
        <fullName evidence="1">Uncharacterized protein</fullName>
    </submittedName>
</protein>
<gene>
    <name evidence="1" type="ORF">ACFOOR_14265</name>
</gene>
<proteinExistence type="predicted"/>
<evidence type="ECO:0000313" key="2">
    <source>
        <dbReference type="Proteomes" id="UP001595379"/>
    </source>
</evidence>
<reference evidence="2" key="1">
    <citation type="journal article" date="2019" name="Int. J. Syst. Evol. Microbiol.">
        <title>The Global Catalogue of Microorganisms (GCM) 10K type strain sequencing project: providing services to taxonomists for standard genome sequencing and annotation.</title>
        <authorList>
            <consortium name="The Broad Institute Genomics Platform"/>
            <consortium name="The Broad Institute Genome Sequencing Center for Infectious Disease"/>
            <person name="Wu L."/>
            <person name="Ma J."/>
        </authorList>
    </citation>
    <scope>NUCLEOTIDE SEQUENCE [LARGE SCALE GENOMIC DNA]</scope>
    <source>
        <strain evidence="2">KCTC 52487</strain>
    </source>
</reference>
<dbReference type="Proteomes" id="UP001595379">
    <property type="component" value="Unassembled WGS sequence"/>
</dbReference>
<accession>A0ABV7A0W2</accession>
<dbReference type="EMBL" id="JBHRSV010000028">
    <property type="protein sequence ID" value="MFC2927268.1"/>
    <property type="molecule type" value="Genomic_DNA"/>
</dbReference>
<evidence type="ECO:0000313" key="1">
    <source>
        <dbReference type="EMBL" id="MFC2927268.1"/>
    </source>
</evidence>
<keyword evidence="2" id="KW-1185">Reference proteome</keyword>
<dbReference type="RefSeq" id="WP_343163255.1">
    <property type="nucleotide sequence ID" value="NZ_JBHRSV010000028.1"/>
</dbReference>